<keyword evidence="3" id="KW-0949">S-adenosyl-L-methionine</keyword>
<accession>A0A7G9YYZ1</accession>
<keyword evidence="6" id="KW-0411">Iron-sulfur</keyword>
<evidence type="ECO:0000256" key="6">
    <source>
        <dbReference type="ARBA" id="ARBA00023014"/>
    </source>
</evidence>
<sequence length="68" mass="7741">MTNGYISEDALNEIAPFLDAANVDVKAFSDSFYKKISSARLEPVLETCKRMQEKKIHLELTYLIIPGY</sequence>
<dbReference type="PANTHER" id="PTHR30352">
    <property type="entry name" value="PYRUVATE FORMATE-LYASE-ACTIVATING ENZYME"/>
    <property type="match status" value="1"/>
</dbReference>
<dbReference type="Gene3D" id="3.20.20.70">
    <property type="entry name" value="Aldolase class I"/>
    <property type="match status" value="1"/>
</dbReference>
<evidence type="ECO:0000256" key="5">
    <source>
        <dbReference type="ARBA" id="ARBA00023004"/>
    </source>
</evidence>
<evidence type="ECO:0000256" key="4">
    <source>
        <dbReference type="ARBA" id="ARBA00022723"/>
    </source>
</evidence>
<evidence type="ECO:0000256" key="2">
    <source>
        <dbReference type="ARBA" id="ARBA00022485"/>
    </source>
</evidence>
<dbReference type="GO" id="GO:0046872">
    <property type="term" value="F:metal ion binding"/>
    <property type="evidence" value="ECO:0007669"/>
    <property type="project" value="UniProtKB-KW"/>
</dbReference>
<organism evidence="7">
    <name type="scientific">Candidatus Methanophagaceae archaeon ANME-1 ERB6</name>
    <dbReference type="NCBI Taxonomy" id="2759912"/>
    <lineage>
        <taxon>Archaea</taxon>
        <taxon>Methanobacteriati</taxon>
        <taxon>Methanobacteriota</taxon>
        <taxon>Stenosarchaea group</taxon>
        <taxon>Methanomicrobia</taxon>
        <taxon>Candidatus Methanophagales</taxon>
        <taxon>Candidatus Methanophagaceae</taxon>
    </lineage>
</organism>
<dbReference type="PANTHER" id="PTHR30352:SF5">
    <property type="entry name" value="PYRUVATE FORMATE-LYASE 1-ACTIVATING ENZYME"/>
    <property type="match status" value="1"/>
</dbReference>
<dbReference type="AlphaFoldDB" id="A0A7G9YYZ1"/>
<protein>
    <recommendedName>
        <fullName evidence="8">Radical SAM core domain-containing protein</fullName>
    </recommendedName>
</protein>
<keyword evidence="2" id="KW-0004">4Fe-4S</keyword>
<dbReference type="GO" id="GO:0051539">
    <property type="term" value="F:4 iron, 4 sulfur cluster binding"/>
    <property type="evidence" value="ECO:0007669"/>
    <property type="project" value="UniProtKB-KW"/>
</dbReference>
<dbReference type="InterPro" id="IPR034457">
    <property type="entry name" value="Organic_radical-activating"/>
</dbReference>
<name>A0A7G9YYZ1_9EURY</name>
<dbReference type="InterPro" id="IPR058240">
    <property type="entry name" value="rSAM_sf"/>
</dbReference>
<dbReference type="SUPFAM" id="SSF102114">
    <property type="entry name" value="Radical SAM enzymes"/>
    <property type="match status" value="1"/>
</dbReference>
<keyword evidence="4" id="KW-0479">Metal-binding</keyword>
<evidence type="ECO:0000256" key="1">
    <source>
        <dbReference type="ARBA" id="ARBA00001966"/>
    </source>
</evidence>
<evidence type="ECO:0000313" key="7">
    <source>
        <dbReference type="EMBL" id="QNO53225.1"/>
    </source>
</evidence>
<dbReference type="InterPro" id="IPR013785">
    <property type="entry name" value="Aldolase_TIM"/>
</dbReference>
<comment type="cofactor">
    <cofactor evidence="1">
        <name>[4Fe-4S] cluster</name>
        <dbReference type="ChEBI" id="CHEBI:49883"/>
    </cofactor>
</comment>
<dbReference type="EMBL" id="MT631534">
    <property type="protein sequence ID" value="QNO53225.1"/>
    <property type="molecule type" value="Genomic_DNA"/>
</dbReference>
<proteinExistence type="predicted"/>
<evidence type="ECO:0008006" key="8">
    <source>
        <dbReference type="Google" id="ProtNLM"/>
    </source>
</evidence>
<evidence type="ECO:0000256" key="3">
    <source>
        <dbReference type="ARBA" id="ARBA00022691"/>
    </source>
</evidence>
<keyword evidence="5" id="KW-0408">Iron</keyword>
<reference evidence="7" key="1">
    <citation type="submission" date="2020-06" db="EMBL/GenBank/DDBJ databases">
        <title>Unique genomic features of the anaerobic methanotrophic archaea.</title>
        <authorList>
            <person name="Chadwick G.L."/>
            <person name="Skennerton C.T."/>
            <person name="Laso-Perez R."/>
            <person name="Leu A.O."/>
            <person name="Speth D.R."/>
            <person name="Yu H."/>
            <person name="Morgan-Lang C."/>
            <person name="Hatzenpichler R."/>
            <person name="Goudeau D."/>
            <person name="Malmstrom R."/>
            <person name="Brazelton W.J."/>
            <person name="Woyke T."/>
            <person name="Hallam S.J."/>
            <person name="Tyson G.W."/>
            <person name="Wegener G."/>
            <person name="Boetius A."/>
            <person name="Orphan V."/>
        </authorList>
    </citation>
    <scope>NUCLEOTIDE SEQUENCE</scope>
</reference>
<gene>
    <name evidence="7" type="ORF">HNLOENAD_00025</name>
</gene>